<dbReference type="RefSeq" id="WP_218261318.1">
    <property type="nucleotide sequence ID" value="NZ_CP077717.1"/>
</dbReference>
<evidence type="ECO:0000259" key="1">
    <source>
        <dbReference type="PROSITE" id="PS50206"/>
    </source>
</evidence>
<dbReference type="PANTHER" id="PTHR43031:SF1">
    <property type="entry name" value="PYRIDINE NUCLEOTIDE-DISULPHIDE OXIDOREDUCTASE"/>
    <property type="match status" value="1"/>
</dbReference>
<dbReference type="InterPro" id="IPR050229">
    <property type="entry name" value="GlpE_sulfurtransferase"/>
</dbReference>
<sequence length="135" mass="15768">MTQVIESYSSPFYKNIIDLPPSMVRKLWKNGKIMILDIRTPQEYEDHHIPGAILAPLDYLEHLTELFEDKEVAVVCEHGNRASYATYGMPHLYKKRAYYMIGGMALWMSLGYEVESGMDENGLLWQKILEKKFNY</sequence>
<dbReference type="AlphaFoldDB" id="A0A8F5BMM1"/>
<reference evidence="2" key="1">
    <citation type="journal article" date="2021" name="Environ. Microbiol.">
        <title>New insights into the diversity and evolution of the archaeal mobilome from three complete genomes of Saccharolobus shibatae.</title>
        <authorList>
            <person name="Medvedeva S."/>
            <person name="Brandt D."/>
            <person name="Cvirkaite-Krupovic V."/>
            <person name="Liu Y."/>
            <person name="Severinov K."/>
            <person name="Ishino S."/>
            <person name="Ishino Y."/>
            <person name="Prangishvili D."/>
            <person name="Kalinowski J."/>
            <person name="Krupovic M."/>
        </authorList>
    </citation>
    <scope>NUCLEOTIDE SEQUENCE</scope>
    <source>
        <strain evidence="2">B12</strain>
    </source>
</reference>
<dbReference type="Proteomes" id="UP000694018">
    <property type="component" value="Chromosome"/>
</dbReference>
<organism evidence="2 3">
    <name type="scientific">Saccharolobus shibatae (strain ATCC 51178 / DSM 5389 / JCM 8931 / NBRC 15437 / B12)</name>
    <name type="common">Sulfolobus shibatae</name>
    <dbReference type="NCBI Taxonomy" id="523848"/>
    <lineage>
        <taxon>Archaea</taxon>
        <taxon>Thermoproteota</taxon>
        <taxon>Thermoprotei</taxon>
        <taxon>Sulfolobales</taxon>
        <taxon>Sulfolobaceae</taxon>
        <taxon>Saccharolobus</taxon>
    </lineage>
</organism>
<dbReference type="KEGG" id="sshi:J5U23_00952"/>
<dbReference type="Pfam" id="PF00581">
    <property type="entry name" value="Rhodanese"/>
    <property type="match status" value="1"/>
</dbReference>
<feature type="domain" description="Rhodanese" evidence="1">
    <location>
        <begin position="29"/>
        <end position="116"/>
    </location>
</feature>
<evidence type="ECO:0000313" key="2">
    <source>
        <dbReference type="EMBL" id="QXJ28084.1"/>
    </source>
</evidence>
<dbReference type="OrthoDB" id="135517at2157"/>
<protein>
    <submittedName>
        <fullName evidence="2">Rhodanese-domain protein</fullName>
    </submittedName>
</protein>
<dbReference type="PANTHER" id="PTHR43031">
    <property type="entry name" value="FAD-DEPENDENT OXIDOREDUCTASE"/>
    <property type="match status" value="1"/>
</dbReference>
<dbReference type="GeneID" id="65562546"/>
<dbReference type="InterPro" id="IPR001763">
    <property type="entry name" value="Rhodanese-like_dom"/>
</dbReference>
<gene>
    <name evidence="2" type="ORF">J5U23_00952</name>
</gene>
<proteinExistence type="predicted"/>
<accession>A0A8F5BMM1</accession>
<dbReference type="EMBL" id="CP077717">
    <property type="protein sequence ID" value="QXJ28084.1"/>
    <property type="molecule type" value="Genomic_DNA"/>
</dbReference>
<dbReference type="CDD" id="cd00158">
    <property type="entry name" value="RHOD"/>
    <property type="match status" value="1"/>
</dbReference>
<dbReference type="PROSITE" id="PS50206">
    <property type="entry name" value="RHODANESE_3"/>
    <property type="match status" value="1"/>
</dbReference>
<evidence type="ECO:0000313" key="3">
    <source>
        <dbReference type="Proteomes" id="UP000694018"/>
    </source>
</evidence>
<dbReference type="SMART" id="SM00450">
    <property type="entry name" value="RHOD"/>
    <property type="match status" value="1"/>
</dbReference>
<name>A0A8F5BMM1_SACSH</name>